<keyword evidence="1" id="KW-0175">Coiled coil</keyword>
<dbReference type="EMBL" id="JQ067087">
    <property type="protein sequence ID" value="ALH23684.1"/>
    <property type="molecule type" value="Genomic_DNA"/>
</dbReference>
<accession>A0A0S0N594</accession>
<feature type="coiled-coil region" evidence="1">
    <location>
        <begin position="5"/>
        <end position="32"/>
    </location>
</feature>
<gene>
    <name evidence="3" type="ORF">PaMx11_10</name>
</gene>
<evidence type="ECO:0000313" key="3">
    <source>
        <dbReference type="EMBL" id="ALH23684.1"/>
    </source>
</evidence>
<sequence length="93" mass="10176">MANYIKTLEARVEELEARLQQKAELVAEFRQHLPLTQVLGPRPGRQPQGLDRHRATCSAGSPSWSASECQPPGRPGGNFLLTGACLLLVQPTE</sequence>
<organismHost>
    <name type="scientific">Pseudomonas aeruginosa</name>
    <dbReference type="NCBI Taxonomy" id="287"/>
</organismHost>
<dbReference type="GeneID" id="26623488"/>
<dbReference type="Proteomes" id="UP000204009">
    <property type="component" value="Segment"/>
</dbReference>
<dbReference type="KEGG" id="vg:26623488"/>
<keyword evidence="4" id="KW-1185">Reference proteome</keyword>
<feature type="region of interest" description="Disordered" evidence="2">
    <location>
        <begin position="37"/>
        <end position="71"/>
    </location>
</feature>
<name>A0A0S0N594_BPPAM</name>
<feature type="compositionally biased region" description="Polar residues" evidence="2">
    <location>
        <begin position="58"/>
        <end position="68"/>
    </location>
</feature>
<dbReference type="RefSeq" id="YP_009196263.1">
    <property type="nucleotide sequence ID" value="NC_028770.1"/>
</dbReference>
<evidence type="ECO:0000256" key="1">
    <source>
        <dbReference type="SAM" id="Coils"/>
    </source>
</evidence>
<evidence type="ECO:0000256" key="2">
    <source>
        <dbReference type="SAM" id="MobiDB-lite"/>
    </source>
</evidence>
<protein>
    <submittedName>
        <fullName evidence="3">Uncharacterized protein</fullName>
    </submittedName>
</protein>
<organism evidence="3 4">
    <name type="scientific">Pseudomonas phage PaMx11</name>
    <dbReference type="NCBI Taxonomy" id="1175657"/>
    <lineage>
        <taxon>Viruses</taxon>
        <taxon>Duplodnaviria</taxon>
        <taxon>Heunggongvirae</taxon>
        <taxon>Uroviricota</taxon>
        <taxon>Caudoviricetes</taxon>
        <taxon>Mesyanzhinovviridae</taxon>
        <taxon>Bradleyvirinae</taxon>
        <taxon>Abidjanvirus</taxon>
        <taxon>Abidjanvirus PaMx11</taxon>
        <taxon>Pseudomonas virus PaMx11</taxon>
    </lineage>
</organism>
<proteinExistence type="predicted"/>
<reference evidence="3 4" key="1">
    <citation type="journal article" date="2012" name="Appl. Environ. Microbiol.">
        <title>High Diversity and Novel Species of Pseudomonas aeruginosa Bacteriophages.</title>
        <authorList>
            <person name="Sepulveda-Robles O."/>
            <person name="Kameyama L."/>
            <person name="Guarneros G."/>
        </authorList>
    </citation>
    <scope>NUCLEOTIDE SEQUENCE [LARGE SCALE GENOMIC DNA]</scope>
</reference>
<evidence type="ECO:0000313" key="4">
    <source>
        <dbReference type="Proteomes" id="UP000204009"/>
    </source>
</evidence>